<dbReference type="AlphaFoldDB" id="A0A6A2GB70"/>
<dbReference type="InterPro" id="IPR001387">
    <property type="entry name" value="Cro/C1-type_HTH"/>
</dbReference>
<reference evidence="4 5" key="1">
    <citation type="journal article" date="2019" name="Nat. Med.">
        <title>A library of human gut bacterial isolates paired with longitudinal multiomics data enables mechanistic microbiome research.</title>
        <authorList>
            <person name="Poyet M."/>
            <person name="Groussin M."/>
            <person name="Gibbons S.M."/>
            <person name="Avila-Pacheco J."/>
            <person name="Jiang X."/>
            <person name="Kearney S.M."/>
            <person name="Perrotta A.R."/>
            <person name="Berdy B."/>
            <person name="Zhao S."/>
            <person name="Lieberman T.D."/>
            <person name="Swanson P.K."/>
            <person name="Smith M."/>
            <person name="Roesemann S."/>
            <person name="Alexander J.E."/>
            <person name="Rich S.A."/>
            <person name="Livny J."/>
            <person name="Vlamakis H."/>
            <person name="Clish C."/>
            <person name="Bullock K."/>
            <person name="Deik A."/>
            <person name="Scott J."/>
            <person name="Pierce K.A."/>
            <person name="Xavier R.J."/>
            <person name="Alm E.J."/>
        </authorList>
    </citation>
    <scope>NUCLEOTIDE SEQUENCE [LARGE SCALE GENOMIC DNA]</scope>
    <source>
        <strain evidence="3 5">BIOML-A19</strain>
        <strain evidence="2 4">BIOML-A27</strain>
    </source>
</reference>
<evidence type="ECO:0000313" key="2">
    <source>
        <dbReference type="EMBL" id="KAB4171846.1"/>
    </source>
</evidence>
<dbReference type="PROSITE" id="PS50943">
    <property type="entry name" value="HTH_CROC1"/>
    <property type="match status" value="1"/>
</dbReference>
<dbReference type="EMBL" id="WCUG01000004">
    <property type="protein sequence ID" value="KAB4171846.1"/>
    <property type="molecule type" value="Genomic_DNA"/>
</dbReference>
<proteinExistence type="predicted"/>
<feature type="domain" description="HTH cro/C1-type" evidence="1">
    <location>
        <begin position="8"/>
        <end position="62"/>
    </location>
</feature>
<dbReference type="GO" id="GO:0003677">
    <property type="term" value="F:DNA binding"/>
    <property type="evidence" value="ECO:0007669"/>
    <property type="project" value="InterPro"/>
</dbReference>
<comment type="caution">
    <text evidence="2">The sequence shown here is derived from an EMBL/GenBank/DDBJ whole genome shotgun (WGS) entry which is preliminary data.</text>
</comment>
<dbReference type="CDD" id="cd00093">
    <property type="entry name" value="HTH_XRE"/>
    <property type="match status" value="1"/>
</dbReference>
<dbReference type="Gene3D" id="1.10.260.40">
    <property type="entry name" value="lambda repressor-like DNA-binding domains"/>
    <property type="match status" value="1"/>
</dbReference>
<dbReference type="Proteomes" id="UP000433928">
    <property type="component" value="Unassembled WGS sequence"/>
</dbReference>
<protein>
    <submittedName>
        <fullName evidence="2">Helix-turn-helix transcriptional regulator</fullName>
    </submittedName>
</protein>
<evidence type="ECO:0000313" key="5">
    <source>
        <dbReference type="Proteomes" id="UP000487221"/>
    </source>
</evidence>
<evidence type="ECO:0000313" key="4">
    <source>
        <dbReference type="Proteomes" id="UP000433928"/>
    </source>
</evidence>
<dbReference type="Proteomes" id="UP000487221">
    <property type="component" value="Unassembled WGS sequence"/>
</dbReference>
<evidence type="ECO:0000259" key="1">
    <source>
        <dbReference type="PROSITE" id="PS50943"/>
    </source>
</evidence>
<sequence>MHPVIEKIRKIIADRGLTQIVAAEFAGTSPSQFSKILGGEVQLSLWQLSNFATNLDMDIIDVFTYPQKYTLNGKSEEDLEAILQIKLKKDRKDQVLKLVFGDNNLEILNK</sequence>
<dbReference type="InterPro" id="IPR010982">
    <property type="entry name" value="Lambda_DNA-bd_dom_sf"/>
</dbReference>
<dbReference type="SUPFAM" id="SSF47413">
    <property type="entry name" value="lambda repressor-like DNA-binding domains"/>
    <property type="match status" value="1"/>
</dbReference>
<gene>
    <name evidence="3" type="ORF">GAQ44_03690</name>
    <name evidence="2" type="ORF">GAQ59_04755</name>
</gene>
<accession>A0A6A2GB70</accession>
<name>A0A6A2GB70_BACUN</name>
<dbReference type="EMBL" id="WCTY01000005">
    <property type="protein sequence ID" value="KAB4186794.1"/>
    <property type="molecule type" value="Genomic_DNA"/>
</dbReference>
<evidence type="ECO:0000313" key="3">
    <source>
        <dbReference type="EMBL" id="KAB4186794.1"/>
    </source>
</evidence>
<organism evidence="2 4">
    <name type="scientific">Bacteroides uniformis</name>
    <dbReference type="NCBI Taxonomy" id="820"/>
    <lineage>
        <taxon>Bacteria</taxon>
        <taxon>Pseudomonadati</taxon>
        <taxon>Bacteroidota</taxon>
        <taxon>Bacteroidia</taxon>
        <taxon>Bacteroidales</taxon>
        <taxon>Bacteroidaceae</taxon>
        <taxon>Bacteroides</taxon>
    </lineage>
</organism>